<dbReference type="Proteomes" id="UP001200642">
    <property type="component" value="Unassembled WGS sequence"/>
</dbReference>
<sequence length="198" mass="24039">MKNTKLNPEEIEQLKVLQGKENQDLLKRFIIDQTESKVKNKFSDKELDTENEKRKLLSTIEDLWKIKNIGSRILRKPTEYKSIFTQDYYKEMFRLNNWEYNGIIAEKPWQAGRFTNEIIYFRFSQEVLPFLRIVNPFVITGTRKYKHHQYLTEGARNELSIFISQATEMMSQFNDWDSFRIEYCKKYNVPYQLKFKLF</sequence>
<comment type="caution">
    <text evidence="2">The sequence shown here is derived from an EMBL/GenBank/DDBJ whole genome shotgun (WGS) entry which is preliminary data.</text>
</comment>
<organism evidence="2 3">
    <name type="scientific">Cerina litoralis</name>
    <dbReference type="NCBI Taxonomy" id="2874477"/>
    <lineage>
        <taxon>Bacteria</taxon>
        <taxon>Pseudomonadati</taxon>
        <taxon>Bacteroidota</taxon>
        <taxon>Flavobacteriia</taxon>
        <taxon>Flavobacteriales</taxon>
        <taxon>Flavobacteriaceae</taxon>
        <taxon>Cerina</taxon>
    </lineage>
</organism>
<reference evidence="2" key="1">
    <citation type="submission" date="2023-02" db="EMBL/GenBank/DDBJ databases">
        <title>Genome of Flavobacteriaceae gen. nov. sp. strain F89.</title>
        <authorList>
            <person name="Wang Y."/>
        </authorList>
    </citation>
    <scope>NUCLEOTIDE SEQUENCE</scope>
    <source>
        <strain evidence="2">F89</strain>
    </source>
</reference>
<dbReference type="Pfam" id="PF10546">
    <property type="entry name" value="P63C"/>
    <property type="match status" value="1"/>
</dbReference>
<proteinExistence type="predicted"/>
<evidence type="ECO:0000259" key="1">
    <source>
        <dbReference type="Pfam" id="PF10546"/>
    </source>
</evidence>
<name>A0AAE3JR85_9FLAO</name>
<keyword evidence="3" id="KW-1185">Reference proteome</keyword>
<protein>
    <submittedName>
        <fullName evidence="2">P63C domain-containing protein</fullName>
    </submittedName>
</protein>
<evidence type="ECO:0000313" key="3">
    <source>
        <dbReference type="Proteomes" id="UP001200642"/>
    </source>
</evidence>
<accession>A0AAE3JR85</accession>
<dbReference type="EMBL" id="JAIRBC010000063">
    <property type="protein sequence ID" value="MCG2462931.1"/>
    <property type="molecule type" value="Genomic_DNA"/>
</dbReference>
<evidence type="ECO:0000313" key="2">
    <source>
        <dbReference type="EMBL" id="MCG2462931.1"/>
    </source>
</evidence>
<dbReference type="InterPro" id="IPR018874">
    <property type="entry name" value="Phage_Mx8_p63_C"/>
</dbReference>
<dbReference type="AlphaFoldDB" id="A0AAE3JR85"/>
<gene>
    <name evidence="2" type="ORF">K8352_19365</name>
</gene>
<dbReference type="RefSeq" id="WP_104735884.1">
    <property type="nucleotide sequence ID" value="NZ_JAIRBC010000063.1"/>
</dbReference>
<feature type="domain" description="Bacteriophage Mx8 p63 C-terminal" evidence="1">
    <location>
        <begin position="79"/>
        <end position="154"/>
    </location>
</feature>